<feature type="signal peptide" evidence="1">
    <location>
        <begin position="1"/>
        <end position="30"/>
    </location>
</feature>
<keyword evidence="1" id="KW-0732">Signal</keyword>
<dbReference type="Proteomes" id="UP000195755">
    <property type="component" value="Chromosome"/>
</dbReference>
<evidence type="ECO:0000313" key="3">
    <source>
        <dbReference type="Proteomes" id="UP000195755"/>
    </source>
</evidence>
<feature type="chain" id="PRO_5039443637" description="Secreted protein" evidence="1">
    <location>
        <begin position="31"/>
        <end position="146"/>
    </location>
</feature>
<proteinExistence type="predicted"/>
<evidence type="ECO:0000256" key="1">
    <source>
        <dbReference type="SAM" id="SignalP"/>
    </source>
</evidence>
<evidence type="ECO:0000313" key="2">
    <source>
        <dbReference type="EMBL" id="ARZ66183.1"/>
    </source>
</evidence>
<dbReference type="KEGG" id="salj:SMD11_0517"/>
<gene>
    <name evidence="2" type="ORF">SMD11_0517</name>
</gene>
<reference evidence="2 3" key="1">
    <citation type="submission" date="2017-06" db="EMBL/GenBank/DDBJ databases">
        <title>Streptomyces albireticuli Genome sequencing and assembly.</title>
        <authorList>
            <person name="Wang Y."/>
            <person name="Du B."/>
            <person name="Ding Y."/>
            <person name="Liu H."/>
            <person name="Hou Q."/>
            <person name="Liu K."/>
            <person name="Yao L."/>
            <person name="Wang C."/>
        </authorList>
    </citation>
    <scope>NUCLEOTIDE SEQUENCE [LARGE SCALE GENOMIC DNA]</scope>
    <source>
        <strain evidence="2 3">MDJK11</strain>
    </source>
</reference>
<dbReference type="AlphaFoldDB" id="A0A1Z2KVV9"/>
<organism evidence="2 3">
    <name type="scientific">Streptomyces albireticuli</name>
    <dbReference type="NCBI Taxonomy" id="1940"/>
    <lineage>
        <taxon>Bacteria</taxon>
        <taxon>Bacillati</taxon>
        <taxon>Actinomycetota</taxon>
        <taxon>Actinomycetes</taxon>
        <taxon>Kitasatosporales</taxon>
        <taxon>Streptomycetaceae</taxon>
        <taxon>Streptomyces</taxon>
    </lineage>
</organism>
<evidence type="ECO:0008006" key="4">
    <source>
        <dbReference type="Google" id="ProtNLM"/>
    </source>
</evidence>
<sequence length="146" mass="15914">MTTMSRSRTWTAATVSAAALVLGAALPASGEPRTASAPCVTREGVEHVDWTGMWFDHDVVCDNSPSELRLQTYPTSPVVSRLLSTRSWFVCWKTGDPPPGGNNFYYYTQGDVIVDRPGAKGWGYLPGHLLHVDSHPAPGVPKCRWA</sequence>
<protein>
    <recommendedName>
        <fullName evidence="4">Secreted protein</fullName>
    </recommendedName>
</protein>
<dbReference type="EMBL" id="CP021744">
    <property type="protein sequence ID" value="ARZ66183.1"/>
    <property type="molecule type" value="Genomic_DNA"/>
</dbReference>
<accession>A0A1Z2KVV9</accession>
<name>A0A1Z2KVV9_9ACTN</name>